<reference evidence="1" key="1">
    <citation type="journal article" date="2023" name="Nat. Commun.">
        <title>Diploid and tetraploid genomes of Acorus and the evolution of monocots.</title>
        <authorList>
            <person name="Ma L."/>
            <person name="Liu K.W."/>
            <person name="Li Z."/>
            <person name="Hsiao Y.Y."/>
            <person name="Qi Y."/>
            <person name="Fu T."/>
            <person name="Tang G.D."/>
            <person name="Zhang D."/>
            <person name="Sun W.H."/>
            <person name="Liu D.K."/>
            <person name="Li Y."/>
            <person name="Chen G.Z."/>
            <person name="Liu X.D."/>
            <person name="Liao X.Y."/>
            <person name="Jiang Y.T."/>
            <person name="Yu X."/>
            <person name="Hao Y."/>
            <person name="Huang J."/>
            <person name="Zhao X.W."/>
            <person name="Ke S."/>
            <person name="Chen Y.Y."/>
            <person name="Wu W.L."/>
            <person name="Hsu J.L."/>
            <person name="Lin Y.F."/>
            <person name="Huang M.D."/>
            <person name="Li C.Y."/>
            <person name="Huang L."/>
            <person name="Wang Z.W."/>
            <person name="Zhao X."/>
            <person name="Zhong W.Y."/>
            <person name="Peng D.H."/>
            <person name="Ahmad S."/>
            <person name="Lan S."/>
            <person name="Zhang J.S."/>
            <person name="Tsai W.C."/>
            <person name="Van de Peer Y."/>
            <person name="Liu Z.J."/>
        </authorList>
    </citation>
    <scope>NUCLEOTIDE SEQUENCE</scope>
    <source>
        <strain evidence="1">CP</strain>
    </source>
</reference>
<accession>A0AAV9C2I0</accession>
<name>A0AAV9C2I0_ACOCL</name>
<dbReference type="AlphaFoldDB" id="A0AAV9C2I0"/>
<dbReference type="EMBL" id="JAUJYO010000021">
    <property type="protein sequence ID" value="KAK1283333.1"/>
    <property type="molecule type" value="Genomic_DNA"/>
</dbReference>
<evidence type="ECO:0000313" key="2">
    <source>
        <dbReference type="Proteomes" id="UP001180020"/>
    </source>
</evidence>
<evidence type="ECO:0000313" key="1">
    <source>
        <dbReference type="EMBL" id="KAK1283333.1"/>
    </source>
</evidence>
<organism evidence="1 2">
    <name type="scientific">Acorus calamus</name>
    <name type="common">Sweet flag</name>
    <dbReference type="NCBI Taxonomy" id="4465"/>
    <lineage>
        <taxon>Eukaryota</taxon>
        <taxon>Viridiplantae</taxon>
        <taxon>Streptophyta</taxon>
        <taxon>Embryophyta</taxon>
        <taxon>Tracheophyta</taxon>
        <taxon>Spermatophyta</taxon>
        <taxon>Magnoliopsida</taxon>
        <taxon>Liliopsida</taxon>
        <taxon>Acoraceae</taxon>
        <taxon>Acorus</taxon>
    </lineage>
</organism>
<protein>
    <submittedName>
        <fullName evidence="1">Uncharacterized protein</fullName>
    </submittedName>
</protein>
<keyword evidence="2" id="KW-1185">Reference proteome</keyword>
<reference evidence="1" key="2">
    <citation type="submission" date="2023-06" db="EMBL/GenBank/DDBJ databases">
        <authorList>
            <person name="Ma L."/>
            <person name="Liu K.-W."/>
            <person name="Li Z."/>
            <person name="Hsiao Y.-Y."/>
            <person name="Qi Y."/>
            <person name="Fu T."/>
            <person name="Tang G."/>
            <person name="Zhang D."/>
            <person name="Sun W.-H."/>
            <person name="Liu D.-K."/>
            <person name="Li Y."/>
            <person name="Chen G.-Z."/>
            <person name="Liu X.-D."/>
            <person name="Liao X.-Y."/>
            <person name="Jiang Y.-T."/>
            <person name="Yu X."/>
            <person name="Hao Y."/>
            <person name="Huang J."/>
            <person name="Zhao X.-W."/>
            <person name="Ke S."/>
            <person name="Chen Y.-Y."/>
            <person name="Wu W.-L."/>
            <person name="Hsu J.-L."/>
            <person name="Lin Y.-F."/>
            <person name="Huang M.-D."/>
            <person name="Li C.-Y."/>
            <person name="Huang L."/>
            <person name="Wang Z.-W."/>
            <person name="Zhao X."/>
            <person name="Zhong W.-Y."/>
            <person name="Peng D.-H."/>
            <person name="Ahmad S."/>
            <person name="Lan S."/>
            <person name="Zhang J.-S."/>
            <person name="Tsai W.-C."/>
            <person name="Van De Peer Y."/>
            <person name="Liu Z.-J."/>
        </authorList>
    </citation>
    <scope>NUCLEOTIDE SEQUENCE</scope>
    <source>
        <strain evidence="1">CP</strain>
        <tissue evidence="1">Leaves</tissue>
    </source>
</reference>
<comment type="caution">
    <text evidence="1">The sequence shown here is derived from an EMBL/GenBank/DDBJ whole genome shotgun (WGS) entry which is preliminary data.</text>
</comment>
<proteinExistence type="predicted"/>
<sequence>MVKDLYLRSCHRKMRIGQEWLRKIWPPDSLQGFQRNGVIVRSVVQLDHVPPVVGVGS</sequence>
<gene>
    <name evidence="1" type="ORF">QJS10_CPB21g00333</name>
</gene>
<dbReference type="Proteomes" id="UP001180020">
    <property type="component" value="Unassembled WGS sequence"/>
</dbReference>